<gene>
    <name evidence="3" type="ORF">NK662_18900</name>
</gene>
<dbReference type="InterPro" id="IPR052347">
    <property type="entry name" value="Isochorismatase_Nicotinamidase"/>
</dbReference>
<sequence length="301" mass="34531">MNVNYEDIVDVQSFGKSNSKRMNDLLRLAAGAGAVPADQDEEKVLFLAIDMQNDFMEHGELAVPGSYGDVERATRFIHRNFHAITDIAVSLDTHQPQQIFHPCWWEGQDGEHPAPFTIITAADVEAGVWRALYEEQKSLEYVRQLERLGRKQLCIWTYHCLEGTGGAALEPQFANMVYFHSVARQSETKRIVKGQDPLSEMYGIIRPEYSEQDEYDTSFLEELQRYSKIMIAGEAKSHCVLESVRQIAEYYRNQPEVTARMYLFEDCMSSIPGFEEATEREFGELREQYGMQIVKSTELSL</sequence>
<name>A0AA41XEF2_9BACI</name>
<dbReference type="SUPFAM" id="SSF52499">
    <property type="entry name" value="Isochorismatase-like hydrolases"/>
    <property type="match status" value="1"/>
</dbReference>
<reference evidence="3" key="1">
    <citation type="submission" date="2022-07" db="EMBL/GenBank/DDBJ databases">
        <authorList>
            <person name="Li W.-J."/>
            <person name="Deng Q.-Q."/>
        </authorList>
    </citation>
    <scope>NUCLEOTIDE SEQUENCE</scope>
    <source>
        <strain evidence="3">SYSU M60031</strain>
    </source>
</reference>
<evidence type="ECO:0000256" key="2">
    <source>
        <dbReference type="ARBA" id="ARBA00022801"/>
    </source>
</evidence>
<evidence type="ECO:0000313" key="4">
    <source>
        <dbReference type="Proteomes" id="UP001156102"/>
    </source>
</evidence>
<organism evidence="3 4">
    <name type="scientific">Ectobacillus ponti</name>
    <dbReference type="NCBI Taxonomy" id="2961894"/>
    <lineage>
        <taxon>Bacteria</taxon>
        <taxon>Bacillati</taxon>
        <taxon>Bacillota</taxon>
        <taxon>Bacilli</taxon>
        <taxon>Bacillales</taxon>
        <taxon>Bacillaceae</taxon>
        <taxon>Ectobacillus</taxon>
    </lineage>
</organism>
<protein>
    <recommendedName>
        <fullName evidence="5">Nicotinamidase</fullName>
    </recommendedName>
</protein>
<dbReference type="AlphaFoldDB" id="A0AA41XEF2"/>
<comment type="caution">
    <text evidence="3">The sequence shown here is derived from an EMBL/GenBank/DDBJ whole genome shotgun (WGS) entry which is preliminary data.</text>
</comment>
<comment type="similarity">
    <text evidence="1">Belongs to the isochorismatase family.</text>
</comment>
<dbReference type="Proteomes" id="UP001156102">
    <property type="component" value="Unassembled WGS sequence"/>
</dbReference>
<dbReference type="RefSeq" id="WP_254760505.1">
    <property type="nucleotide sequence ID" value="NZ_JANCLT010000012.1"/>
</dbReference>
<evidence type="ECO:0000256" key="1">
    <source>
        <dbReference type="ARBA" id="ARBA00006336"/>
    </source>
</evidence>
<dbReference type="GO" id="GO:0016787">
    <property type="term" value="F:hydrolase activity"/>
    <property type="evidence" value="ECO:0007669"/>
    <property type="project" value="UniProtKB-KW"/>
</dbReference>
<dbReference type="EMBL" id="JANCLT010000012">
    <property type="protein sequence ID" value="MCP8970591.1"/>
    <property type="molecule type" value="Genomic_DNA"/>
</dbReference>
<keyword evidence="2" id="KW-0378">Hydrolase</keyword>
<proteinExistence type="inferred from homology"/>
<dbReference type="Gene3D" id="3.40.50.850">
    <property type="entry name" value="Isochorismatase-like"/>
    <property type="match status" value="1"/>
</dbReference>
<evidence type="ECO:0008006" key="5">
    <source>
        <dbReference type="Google" id="ProtNLM"/>
    </source>
</evidence>
<dbReference type="PANTHER" id="PTHR11080">
    <property type="entry name" value="PYRAZINAMIDASE/NICOTINAMIDASE"/>
    <property type="match status" value="1"/>
</dbReference>
<dbReference type="InterPro" id="IPR036380">
    <property type="entry name" value="Isochorismatase-like_sf"/>
</dbReference>
<keyword evidence="4" id="KW-1185">Reference proteome</keyword>
<evidence type="ECO:0000313" key="3">
    <source>
        <dbReference type="EMBL" id="MCP8970591.1"/>
    </source>
</evidence>
<dbReference type="PANTHER" id="PTHR11080:SF2">
    <property type="entry name" value="LD05707P"/>
    <property type="match status" value="1"/>
</dbReference>
<accession>A0AA41XEF2</accession>